<keyword evidence="4" id="KW-1185">Reference proteome</keyword>
<dbReference type="KEGG" id="huw:FPZ11_03120"/>
<evidence type="ECO:0000313" key="4">
    <source>
        <dbReference type="Proteomes" id="UP000320216"/>
    </source>
</evidence>
<accession>A0A5B8LZV5</accession>
<dbReference type="InterPro" id="IPR016047">
    <property type="entry name" value="M23ase_b-sheet_dom"/>
</dbReference>
<dbReference type="CDD" id="cd12797">
    <property type="entry name" value="M23_peptidase"/>
    <property type="match status" value="1"/>
</dbReference>
<keyword evidence="1" id="KW-0175">Coiled coil</keyword>
<protein>
    <submittedName>
        <fullName evidence="3">Peptidoglycan DD-metalloendopeptidase family protein</fullName>
    </submittedName>
</protein>
<dbReference type="InterPro" id="IPR011055">
    <property type="entry name" value="Dup_hybrid_motif"/>
</dbReference>
<sequence length="332" mass="33458">MTIATLQSAVTSAQAALDAAQTSLDAAKSEYSAAKDAFATAKALYKAADAGAERAKVAAKAAAAKLMLALHQTHSDAAVTTFGAIMGDGSSASGDLLDRLTAATQLGDLNGSMTTLTARAVSSAKHAKKAAAQAREDRAAVTAIPLAEKRAAKDDAQAAVDAAKASVDAALNAMVAATSAGVDTGFVDDSQLAPGTWVDPVRGPITDIFGPRPSQPAGSPVFHPGDDIGAACMTVIVAATDGVVSYAGPYSGYGNFILLDHADGVQTAYGHISDGTIMVSPGEHVTAGEPIARVGSTGESTGCHLHFEVRVNGTAIDPMPFMANRHVVLGQS</sequence>
<evidence type="ECO:0000256" key="1">
    <source>
        <dbReference type="SAM" id="Coils"/>
    </source>
</evidence>
<dbReference type="AlphaFoldDB" id="A0A5B8LZV5"/>
<dbReference type="EMBL" id="CP042305">
    <property type="protein sequence ID" value="QDZ13907.1"/>
    <property type="molecule type" value="Genomic_DNA"/>
</dbReference>
<dbReference type="InterPro" id="IPR050570">
    <property type="entry name" value="Cell_wall_metabolism_enzyme"/>
</dbReference>
<feature type="domain" description="M23ase beta-sheet core" evidence="2">
    <location>
        <begin position="222"/>
        <end position="318"/>
    </location>
</feature>
<dbReference type="PANTHER" id="PTHR21666">
    <property type="entry name" value="PEPTIDASE-RELATED"/>
    <property type="match status" value="1"/>
</dbReference>
<proteinExistence type="predicted"/>
<dbReference type="OrthoDB" id="1099523at2"/>
<evidence type="ECO:0000313" key="3">
    <source>
        <dbReference type="EMBL" id="QDZ13907.1"/>
    </source>
</evidence>
<dbReference type="Proteomes" id="UP000320216">
    <property type="component" value="Chromosome"/>
</dbReference>
<dbReference type="Pfam" id="PF01551">
    <property type="entry name" value="Peptidase_M23"/>
    <property type="match status" value="1"/>
</dbReference>
<evidence type="ECO:0000259" key="2">
    <source>
        <dbReference type="Pfam" id="PF01551"/>
    </source>
</evidence>
<dbReference type="PANTHER" id="PTHR21666:SF270">
    <property type="entry name" value="MUREIN HYDROLASE ACTIVATOR ENVC"/>
    <property type="match status" value="1"/>
</dbReference>
<feature type="coiled-coil region" evidence="1">
    <location>
        <begin position="10"/>
        <end position="37"/>
    </location>
</feature>
<gene>
    <name evidence="3" type="ORF">FPZ11_03120</name>
</gene>
<reference evidence="3 4" key="1">
    <citation type="submission" date="2019-07" db="EMBL/GenBank/DDBJ databases">
        <title>Full genome sequence of Humibacter sp. WJ7-1.</title>
        <authorList>
            <person name="Im W.-T."/>
        </authorList>
    </citation>
    <scope>NUCLEOTIDE SEQUENCE [LARGE SCALE GENOMIC DNA]</scope>
    <source>
        <strain evidence="3 4">WJ7-1</strain>
    </source>
</reference>
<dbReference type="GO" id="GO:0004222">
    <property type="term" value="F:metalloendopeptidase activity"/>
    <property type="evidence" value="ECO:0007669"/>
    <property type="project" value="TreeGrafter"/>
</dbReference>
<dbReference type="Gene3D" id="2.70.70.10">
    <property type="entry name" value="Glucose Permease (Domain IIA)"/>
    <property type="match status" value="1"/>
</dbReference>
<organism evidence="3 4">
    <name type="scientific">Humibacter ginsenosidimutans</name>
    <dbReference type="NCBI Taxonomy" id="2599293"/>
    <lineage>
        <taxon>Bacteria</taxon>
        <taxon>Bacillati</taxon>
        <taxon>Actinomycetota</taxon>
        <taxon>Actinomycetes</taxon>
        <taxon>Micrococcales</taxon>
        <taxon>Microbacteriaceae</taxon>
        <taxon>Humibacter</taxon>
    </lineage>
</organism>
<name>A0A5B8LZV5_9MICO</name>
<dbReference type="SUPFAM" id="SSF51261">
    <property type="entry name" value="Duplicated hybrid motif"/>
    <property type="match status" value="1"/>
</dbReference>